<accession>A0A4Y5MX18</accession>
<dbReference type="GO" id="GO:0004519">
    <property type="term" value="F:endonuclease activity"/>
    <property type="evidence" value="ECO:0007669"/>
    <property type="project" value="InterPro"/>
</dbReference>
<dbReference type="RefSeq" id="YP_009663683.1">
    <property type="nucleotide sequence ID" value="NC_042947.1"/>
</dbReference>
<dbReference type="EMBL" id="MK820634">
    <property type="protein sequence ID" value="QCW06821.1"/>
    <property type="molecule type" value="Genomic_DNA"/>
</dbReference>
<geneLocation type="mitochondrion" evidence="2"/>
<dbReference type="InterPro" id="IPR004860">
    <property type="entry name" value="LAGLIDADG_dom"/>
</dbReference>
<organism evidence="2">
    <name type="scientific">Dactylella tenuis</name>
    <dbReference type="NCBI Taxonomy" id="383872"/>
    <lineage>
        <taxon>Eukaryota</taxon>
        <taxon>Fungi</taxon>
        <taxon>Dikarya</taxon>
        <taxon>Ascomycota</taxon>
        <taxon>Pezizomycotina</taxon>
        <taxon>Orbiliomycetes</taxon>
        <taxon>Orbiliales</taxon>
        <taxon>Orbiliaceae</taxon>
        <taxon>Dactylella</taxon>
    </lineage>
</organism>
<dbReference type="Gene3D" id="3.10.28.10">
    <property type="entry name" value="Homing endonucleases"/>
    <property type="match status" value="1"/>
</dbReference>
<dbReference type="GO" id="GO:0005739">
    <property type="term" value="C:mitochondrion"/>
    <property type="evidence" value="ECO:0007669"/>
    <property type="project" value="UniProtKB-ARBA"/>
</dbReference>
<gene>
    <name evidence="2" type="primary">orf107</name>
</gene>
<sequence>MLVESKEINDFNWLGFTDAKEYFQVVIQKSASLRFILSQHSRDKTLIESFINKLGCGKCYSIYGRNEVYFIVSNFPDIYEKFIPPPIYYKNIHWWDLKDKIIWTLLK</sequence>
<feature type="domain" description="Homing endonuclease LAGLIDADG" evidence="1">
    <location>
        <begin position="13"/>
        <end position="84"/>
    </location>
</feature>
<dbReference type="SUPFAM" id="SSF55608">
    <property type="entry name" value="Homing endonucleases"/>
    <property type="match status" value="1"/>
</dbReference>
<reference evidence="2" key="1">
    <citation type="submission" date="2019-04" db="EMBL/GenBank/DDBJ databases">
        <authorList>
            <person name="Yu Z."/>
            <person name="Deng C."/>
        </authorList>
    </citation>
    <scope>NUCLEOTIDE SEQUENCE</scope>
</reference>
<proteinExistence type="predicted"/>
<protein>
    <recommendedName>
        <fullName evidence="1">Homing endonuclease LAGLIDADG domain-containing protein</fullName>
    </recommendedName>
</protein>
<name>A0A4Y5MX18_9PEZI</name>
<dbReference type="PANTHER" id="PTHR36181:SF4">
    <property type="entry name" value="LAGLIDADG ENDONUCLEASE"/>
    <property type="match status" value="1"/>
</dbReference>
<keyword evidence="2" id="KW-0496">Mitochondrion</keyword>
<dbReference type="InterPro" id="IPR027434">
    <property type="entry name" value="Homing_endonucl"/>
</dbReference>
<dbReference type="GeneID" id="40512573"/>
<evidence type="ECO:0000313" key="2">
    <source>
        <dbReference type="EMBL" id="QCW06821.1"/>
    </source>
</evidence>
<evidence type="ECO:0000259" key="1">
    <source>
        <dbReference type="Pfam" id="PF00961"/>
    </source>
</evidence>
<dbReference type="PANTHER" id="PTHR36181">
    <property type="entry name" value="INTRON-ENCODED ENDONUCLEASE AI3-RELATED"/>
    <property type="match status" value="1"/>
</dbReference>
<dbReference type="Pfam" id="PF00961">
    <property type="entry name" value="LAGLIDADG_1"/>
    <property type="match status" value="1"/>
</dbReference>
<dbReference type="AlphaFoldDB" id="A0A4Y5MX18"/>
<dbReference type="InterPro" id="IPR051289">
    <property type="entry name" value="LAGLIDADG_Endonuclease"/>
</dbReference>